<protein>
    <recommendedName>
        <fullName evidence="3">Amine oxidase domain-containing protein</fullName>
    </recommendedName>
</protein>
<dbReference type="PANTHER" id="PTHR46313:SF1">
    <property type="entry name" value="FAD_NAD(P)-BINDING OXIDOREDUCTASE FAMILY PROTEIN"/>
    <property type="match status" value="1"/>
</dbReference>
<name>A0ABP1C028_9BRYO</name>
<dbReference type="Pfam" id="PF13450">
    <property type="entry name" value="NAD_binding_8"/>
    <property type="match status" value="1"/>
</dbReference>
<evidence type="ECO:0000313" key="1">
    <source>
        <dbReference type="EMBL" id="CAK9882103.1"/>
    </source>
</evidence>
<keyword evidence="2" id="KW-1185">Reference proteome</keyword>
<accession>A0ABP1C028</accession>
<evidence type="ECO:0008006" key="3">
    <source>
        <dbReference type="Google" id="ProtNLM"/>
    </source>
</evidence>
<reference evidence="1" key="1">
    <citation type="submission" date="2024-03" db="EMBL/GenBank/DDBJ databases">
        <authorList>
            <consortium name="ELIXIR-Norway"/>
            <consortium name="Elixir Norway"/>
        </authorList>
    </citation>
    <scope>NUCLEOTIDE SEQUENCE</scope>
</reference>
<dbReference type="InterPro" id="IPR045892">
    <property type="entry name" value="CrtISO-like"/>
</dbReference>
<gene>
    <name evidence="1" type="ORF">CSSPJE1EN2_LOCUS23459</name>
</gene>
<dbReference type="InterPro" id="IPR036188">
    <property type="entry name" value="FAD/NAD-bd_sf"/>
</dbReference>
<dbReference type="PANTHER" id="PTHR46313">
    <property type="match status" value="1"/>
</dbReference>
<sequence length="208" mass="22511">MLARYGEDVFVLESHDNLGGAAHSFEIKGYHFDSGPSLFSGLSSRGPQANPLAQVFDALGEAVDCVQYDSWMVHIPEGQFISRIGPTEFYKEAVLPLSAAAMALPPAAIRTDWGALVTVLARYGPQLLKTFVQMGPHGAMRVSKLLGPFSELVDSLGIQNSFVCNWIDLLSFLLSGLKADGTLAAEIVYMFGEWYKPGCVLEYPCGGT</sequence>
<organism evidence="1 2">
    <name type="scientific">Sphagnum jensenii</name>
    <dbReference type="NCBI Taxonomy" id="128206"/>
    <lineage>
        <taxon>Eukaryota</taxon>
        <taxon>Viridiplantae</taxon>
        <taxon>Streptophyta</taxon>
        <taxon>Embryophyta</taxon>
        <taxon>Bryophyta</taxon>
        <taxon>Sphagnophytina</taxon>
        <taxon>Sphagnopsida</taxon>
        <taxon>Sphagnales</taxon>
        <taxon>Sphagnaceae</taxon>
        <taxon>Sphagnum</taxon>
    </lineage>
</organism>
<proteinExistence type="predicted"/>
<dbReference type="Gene3D" id="3.50.50.60">
    <property type="entry name" value="FAD/NAD(P)-binding domain"/>
    <property type="match status" value="1"/>
</dbReference>
<evidence type="ECO:0000313" key="2">
    <source>
        <dbReference type="Proteomes" id="UP001497522"/>
    </source>
</evidence>
<dbReference type="EMBL" id="OZ023709">
    <property type="protein sequence ID" value="CAK9882103.1"/>
    <property type="molecule type" value="Genomic_DNA"/>
</dbReference>
<dbReference type="SUPFAM" id="SSF51905">
    <property type="entry name" value="FAD/NAD(P)-binding domain"/>
    <property type="match status" value="1"/>
</dbReference>
<dbReference type="Proteomes" id="UP001497522">
    <property type="component" value="Chromosome 8"/>
</dbReference>